<name>A0A5D4SL57_9BACI</name>
<sequence length="83" mass="9049">MKGLVHLAEVKQREKRGCLESILGGTSTLFTIVAFLAVGVITGISSIEFFLEGSFIYGLRFGVLCLFSAGMIWVSYLDLIGKE</sequence>
<feature type="transmembrane region" description="Helical" evidence="1">
    <location>
        <begin position="21"/>
        <end position="44"/>
    </location>
</feature>
<feature type="transmembrane region" description="Helical" evidence="1">
    <location>
        <begin position="56"/>
        <end position="77"/>
    </location>
</feature>
<dbReference type="RefSeq" id="WP_148989917.1">
    <property type="nucleotide sequence ID" value="NZ_VTEV01000010.1"/>
</dbReference>
<comment type="caution">
    <text evidence="2">The sequence shown here is derived from an EMBL/GenBank/DDBJ whole genome shotgun (WGS) entry which is preliminary data.</text>
</comment>
<dbReference type="EMBL" id="VTEV01000010">
    <property type="protein sequence ID" value="TYS63501.1"/>
    <property type="molecule type" value="Genomic_DNA"/>
</dbReference>
<keyword evidence="1" id="KW-1133">Transmembrane helix</keyword>
<dbReference type="Proteomes" id="UP000322524">
    <property type="component" value="Unassembled WGS sequence"/>
</dbReference>
<accession>A0A5D4SL57</accession>
<organism evidence="2 3">
    <name type="scientific">Sutcliffiella horikoshii</name>
    <dbReference type="NCBI Taxonomy" id="79883"/>
    <lineage>
        <taxon>Bacteria</taxon>
        <taxon>Bacillati</taxon>
        <taxon>Bacillota</taxon>
        <taxon>Bacilli</taxon>
        <taxon>Bacillales</taxon>
        <taxon>Bacillaceae</taxon>
        <taxon>Sutcliffiella</taxon>
    </lineage>
</organism>
<gene>
    <name evidence="2" type="ORF">FZC76_19990</name>
</gene>
<proteinExistence type="predicted"/>
<dbReference type="OrthoDB" id="2939360at2"/>
<keyword evidence="1" id="KW-0472">Membrane</keyword>
<evidence type="ECO:0000313" key="3">
    <source>
        <dbReference type="Proteomes" id="UP000322524"/>
    </source>
</evidence>
<keyword evidence="1" id="KW-0812">Transmembrane</keyword>
<dbReference type="AlphaFoldDB" id="A0A5D4SL57"/>
<protein>
    <submittedName>
        <fullName evidence="2">Uncharacterized protein</fullName>
    </submittedName>
</protein>
<reference evidence="2 3" key="1">
    <citation type="submission" date="2019-08" db="EMBL/GenBank/DDBJ databases">
        <title>Bacillus genomes from the desert of Cuatro Cienegas, Coahuila.</title>
        <authorList>
            <person name="Olmedo-Alvarez G."/>
        </authorList>
    </citation>
    <scope>NUCLEOTIDE SEQUENCE [LARGE SCALE GENOMIC DNA]</scope>
    <source>
        <strain evidence="2 3">CH28_1T</strain>
    </source>
</reference>
<evidence type="ECO:0000256" key="1">
    <source>
        <dbReference type="SAM" id="Phobius"/>
    </source>
</evidence>
<evidence type="ECO:0000313" key="2">
    <source>
        <dbReference type="EMBL" id="TYS63501.1"/>
    </source>
</evidence>